<dbReference type="Pfam" id="PF18906">
    <property type="entry name" value="Phage_tube_2"/>
    <property type="match status" value="1"/>
</dbReference>
<dbReference type="Proteomes" id="UP000594464">
    <property type="component" value="Chromosome"/>
</dbReference>
<protein>
    <submittedName>
        <fullName evidence="1">Uncharacterized protein</fullName>
    </submittedName>
</protein>
<evidence type="ECO:0000313" key="1">
    <source>
        <dbReference type="EMBL" id="QPJ64585.1"/>
    </source>
</evidence>
<dbReference type="AlphaFoldDB" id="A0A7T0C135"/>
<evidence type="ECO:0000313" key="2">
    <source>
        <dbReference type="Proteomes" id="UP000594464"/>
    </source>
</evidence>
<dbReference type="EMBL" id="CP048620">
    <property type="protein sequence ID" value="QPJ64585.1"/>
    <property type="molecule type" value="Genomic_DNA"/>
</dbReference>
<reference evidence="2" key="1">
    <citation type="submission" date="2020-02" db="EMBL/GenBank/DDBJ databases">
        <title>Genomic and physiological characterization of two novel Nitrospinaceae genera.</title>
        <authorList>
            <person name="Mueller A.J."/>
            <person name="Jung M.-Y."/>
            <person name="Strachan C.R."/>
            <person name="Herbold C.W."/>
            <person name="Kirkegaard R.H."/>
            <person name="Daims H."/>
        </authorList>
    </citation>
    <scope>NUCLEOTIDE SEQUENCE [LARGE SCALE GENOMIC DNA]</scope>
</reference>
<name>A0A7T0C135_9BACT</name>
<sequence>MTTKRISTGWRAFSTFAESSYGSPATLDTTLNFEGAPTDVEPNQTQNDEKEVTGYVEASQHETLNWKLEGAHKQRAMPHNVALFAGLVLGKVTSDQPDDVNDPDVYRHYIERDLTSPEMKSVTMAEFDGVAQKRYAGIFCKSLKLSGARGDFLKLEASFGGMGKEEASAISMPGKVAESYLRYGDVEFTRGGSLTGSVAAGDLALGSSPTSLKGVLLSFDYSVNADPKTLYEMGDNSGYVSRVERGERWKHELSATFEMADDDHKNALKNGTEYVLNLPIRGAIIGGGSDTLSYEVDLIFPRAVYREARKELEGDVVVVKSQFQILESATYGSVIIKAQNKQASYLA</sequence>
<dbReference type="InterPro" id="IPR044000">
    <property type="entry name" value="Phage_tube_2"/>
</dbReference>
<accession>A0A7T0C135</accession>
<organism evidence="1 2">
    <name type="scientific">Candidatus Nitrohelix vancouverensis</name>
    <dbReference type="NCBI Taxonomy" id="2705534"/>
    <lineage>
        <taxon>Bacteria</taxon>
        <taxon>Pseudomonadati</taxon>
        <taxon>Nitrospinota/Tectimicrobiota group</taxon>
        <taxon>Nitrospinota</taxon>
        <taxon>Nitrospinia</taxon>
        <taxon>Nitrospinales</taxon>
        <taxon>Nitrospinaceae</taxon>
        <taxon>Candidatus Nitrohelix</taxon>
    </lineage>
</organism>
<gene>
    <name evidence="1" type="ORF">G3M78_03910</name>
</gene>
<proteinExistence type="predicted"/>
<dbReference type="KEGG" id="nva:G3M78_03910"/>